<proteinExistence type="predicted"/>
<accession>A0A944D8I2</accession>
<gene>
    <name evidence="1" type="primary">soxG</name>
    <name evidence="1" type="ORF">I8J34_12120</name>
</gene>
<dbReference type="InterPro" id="IPR007375">
    <property type="entry name" value="SoxG"/>
</dbReference>
<dbReference type="GO" id="GO:1901053">
    <property type="term" value="P:sarcosine catabolic process"/>
    <property type="evidence" value="ECO:0007669"/>
    <property type="project" value="InterPro"/>
</dbReference>
<dbReference type="SUPFAM" id="SSF103025">
    <property type="entry name" value="Folate-binding domain"/>
    <property type="match status" value="1"/>
</dbReference>
<dbReference type="AlphaFoldDB" id="A0A944D8I2"/>
<keyword evidence="2" id="KW-1185">Reference proteome</keyword>
<dbReference type="Gene3D" id="3.30.70.1520">
    <property type="entry name" value="Heterotetrameric sarcosine oxidase"/>
    <property type="match status" value="1"/>
</dbReference>
<sequence>MSEFATIDLVPTEPVKAESPLAMCRVDVITEPKAQSAGVVVREHAFLGHLVLRGNAGDAGFVNGVEQALGVPLPLKMGPLSVDEARGVSLQWISPDEWLIIVPGGEAFAAEQRLRETLGGHFAVMNVSGGQTVLELSGPAVPEMLMKCTPYDVHPNHFPVGKGVSTTFAKTTAIIRRLDEDRWALVIRRSFADYLYRWLLDASEEFGVHVAR</sequence>
<evidence type="ECO:0000313" key="1">
    <source>
        <dbReference type="EMBL" id="MBT0961919.1"/>
    </source>
</evidence>
<dbReference type="GO" id="GO:0008115">
    <property type="term" value="F:sarcosine oxidase activity"/>
    <property type="evidence" value="ECO:0007669"/>
    <property type="project" value="InterPro"/>
</dbReference>
<evidence type="ECO:0000313" key="2">
    <source>
        <dbReference type="Proteomes" id="UP000694660"/>
    </source>
</evidence>
<organism evidence="1 2">
    <name type="scientific">Denitromonas iodatirespirans</name>
    <dbReference type="NCBI Taxonomy" id="2795389"/>
    <lineage>
        <taxon>Bacteria</taxon>
        <taxon>Pseudomonadati</taxon>
        <taxon>Pseudomonadota</taxon>
        <taxon>Betaproteobacteria</taxon>
        <taxon>Rhodocyclales</taxon>
        <taxon>Zoogloeaceae</taxon>
        <taxon>Denitromonas</taxon>
    </lineage>
</organism>
<dbReference type="RefSeq" id="WP_214361675.1">
    <property type="nucleotide sequence ID" value="NZ_JAEKFT010000012.1"/>
</dbReference>
<dbReference type="NCBIfam" id="TIGR01375">
    <property type="entry name" value="soxG"/>
    <property type="match status" value="1"/>
</dbReference>
<dbReference type="EMBL" id="JAEKFT010000012">
    <property type="protein sequence ID" value="MBT0961919.1"/>
    <property type="molecule type" value="Genomic_DNA"/>
</dbReference>
<dbReference type="Gene3D" id="3.30.1360.120">
    <property type="entry name" value="Probable tRNA modification gtpase trme, domain 1"/>
    <property type="match status" value="1"/>
</dbReference>
<protein>
    <submittedName>
        <fullName evidence="1">Sarcosine oxidase subunit gamma family protein</fullName>
    </submittedName>
</protein>
<dbReference type="InterPro" id="IPR006280">
    <property type="entry name" value="SoxG_het"/>
</dbReference>
<reference evidence="2" key="1">
    <citation type="journal article" date="2022" name="ISME J.">
        <title>Genetic and phylogenetic analysis of dissimilatory iodate-reducing bacteria identifies potential niches across the world's oceans.</title>
        <authorList>
            <person name="Reyes-Umana V."/>
            <person name="Henning Z."/>
            <person name="Lee K."/>
            <person name="Barnum T.P."/>
            <person name="Coates J.D."/>
        </authorList>
    </citation>
    <scope>NUCLEOTIDE SEQUENCE [LARGE SCALE GENOMIC DNA]</scope>
    <source>
        <strain evidence="2">IR12</strain>
    </source>
</reference>
<name>A0A944D8I2_DENI1</name>
<dbReference type="InterPro" id="IPR027266">
    <property type="entry name" value="TrmE/GcvT-like"/>
</dbReference>
<dbReference type="Pfam" id="PF04268">
    <property type="entry name" value="SoxG"/>
    <property type="match status" value="1"/>
</dbReference>
<dbReference type="Proteomes" id="UP000694660">
    <property type="component" value="Unassembled WGS sequence"/>
</dbReference>
<comment type="caution">
    <text evidence="1">The sequence shown here is derived from an EMBL/GenBank/DDBJ whole genome shotgun (WGS) entry which is preliminary data.</text>
</comment>